<feature type="region of interest" description="Disordered" evidence="1">
    <location>
        <begin position="73"/>
        <end position="93"/>
    </location>
</feature>
<reference evidence="2 3" key="1">
    <citation type="journal article" date="2014" name="Agronomy (Basel)">
        <title>A Draft Genome Sequence for Ensete ventricosum, the Drought-Tolerant Tree Against Hunger.</title>
        <authorList>
            <person name="Harrison J."/>
            <person name="Moore K.A."/>
            <person name="Paszkiewicz K."/>
            <person name="Jones T."/>
            <person name="Grant M."/>
            <person name="Ambacheew D."/>
            <person name="Muzemil S."/>
            <person name="Studholme D.J."/>
        </authorList>
    </citation>
    <scope>NUCLEOTIDE SEQUENCE [LARGE SCALE GENOMIC DNA]</scope>
</reference>
<organism evidence="2 3">
    <name type="scientific">Ensete ventricosum</name>
    <name type="common">Abyssinian banana</name>
    <name type="synonym">Musa ensete</name>
    <dbReference type="NCBI Taxonomy" id="4639"/>
    <lineage>
        <taxon>Eukaryota</taxon>
        <taxon>Viridiplantae</taxon>
        <taxon>Streptophyta</taxon>
        <taxon>Embryophyta</taxon>
        <taxon>Tracheophyta</taxon>
        <taxon>Spermatophyta</taxon>
        <taxon>Magnoliopsida</taxon>
        <taxon>Liliopsida</taxon>
        <taxon>Zingiberales</taxon>
        <taxon>Musaceae</taxon>
        <taxon>Ensete</taxon>
    </lineage>
</organism>
<name>A0A444EHX8_ENSVE</name>
<evidence type="ECO:0000313" key="3">
    <source>
        <dbReference type="Proteomes" id="UP000287651"/>
    </source>
</evidence>
<feature type="compositionally biased region" description="Basic and acidic residues" evidence="1">
    <location>
        <begin position="79"/>
        <end position="89"/>
    </location>
</feature>
<dbReference type="EMBL" id="AMZH03008181">
    <property type="protein sequence ID" value="RRT59501.1"/>
    <property type="molecule type" value="Genomic_DNA"/>
</dbReference>
<sequence length="123" mass="14109">MRNFTGCWCLFSSHPSTVGFWSVPRVHISMFLPFPLKDLTVTSDRSNPSADSALHRVFFAILRPRRAPIPLVSFGSNKRGREPPCRDQEADAGNCPRRKRFDRSSFSFSFPCFSCLRRAYVTF</sequence>
<dbReference type="AlphaFoldDB" id="A0A444EHX8"/>
<accession>A0A444EHX8</accession>
<protein>
    <submittedName>
        <fullName evidence="2">Uncharacterized protein</fullName>
    </submittedName>
</protein>
<evidence type="ECO:0000313" key="2">
    <source>
        <dbReference type="EMBL" id="RRT59501.1"/>
    </source>
</evidence>
<comment type="caution">
    <text evidence="2">The sequence shown here is derived from an EMBL/GenBank/DDBJ whole genome shotgun (WGS) entry which is preliminary data.</text>
</comment>
<proteinExistence type="predicted"/>
<evidence type="ECO:0000256" key="1">
    <source>
        <dbReference type="SAM" id="MobiDB-lite"/>
    </source>
</evidence>
<gene>
    <name evidence="2" type="ORF">B296_00045751</name>
</gene>
<dbReference type="Proteomes" id="UP000287651">
    <property type="component" value="Unassembled WGS sequence"/>
</dbReference>